<dbReference type="GeneID" id="70129044"/>
<feature type="compositionally biased region" description="Polar residues" evidence="1">
    <location>
        <begin position="297"/>
        <end position="313"/>
    </location>
</feature>
<feature type="region of interest" description="Disordered" evidence="1">
    <location>
        <begin position="265"/>
        <end position="367"/>
    </location>
</feature>
<dbReference type="Gene3D" id="2.60.40.420">
    <property type="entry name" value="Cupredoxins - blue copper proteins"/>
    <property type="match status" value="1"/>
</dbReference>
<reference evidence="4" key="1">
    <citation type="journal article" date="2021" name="Nat. Commun.">
        <title>Genetic determinants of endophytism in the Arabidopsis root mycobiome.</title>
        <authorList>
            <person name="Mesny F."/>
            <person name="Miyauchi S."/>
            <person name="Thiergart T."/>
            <person name="Pickel B."/>
            <person name="Atanasova L."/>
            <person name="Karlsson M."/>
            <person name="Huettel B."/>
            <person name="Barry K.W."/>
            <person name="Haridas S."/>
            <person name="Chen C."/>
            <person name="Bauer D."/>
            <person name="Andreopoulos W."/>
            <person name="Pangilinan J."/>
            <person name="LaButti K."/>
            <person name="Riley R."/>
            <person name="Lipzen A."/>
            <person name="Clum A."/>
            <person name="Drula E."/>
            <person name="Henrissat B."/>
            <person name="Kohler A."/>
            <person name="Grigoriev I.V."/>
            <person name="Martin F.M."/>
            <person name="Hacquard S."/>
        </authorList>
    </citation>
    <scope>NUCLEOTIDE SEQUENCE</scope>
    <source>
        <strain evidence="4">MPI-SDFR-AT-0073</strain>
    </source>
</reference>
<feature type="region of interest" description="Disordered" evidence="1">
    <location>
        <begin position="181"/>
        <end position="216"/>
    </location>
</feature>
<evidence type="ECO:0000313" key="4">
    <source>
        <dbReference type="EMBL" id="KAH6660503.1"/>
    </source>
</evidence>
<dbReference type="PANTHER" id="PTHR34883">
    <property type="entry name" value="SERINE-RICH PROTEIN, PUTATIVE-RELATED-RELATED"/>
    <property type="match status" value="1"/>
</dbReference>
<feature type="region of interest" description="Disordered" evidence="1">
    <location>
        <begin position="22"/>
        <end position="49"/>
    </location>
</feature>
<dbReference type="RefSeq" id="XP_045964634.1">
    <property type="nucleotide sequence ID" value="XM_046100152.1"/>
</dbReference>
<evidence type="ECO:0000256" key="3">
    <source>
        <dbReference type="SAM" id="SignalP"/>
    </source>
</evidence>
<dbReference type="InterPro" id="IPR052953">
    <property type="entry name" value="Ser-rich/MCO-related"/>
</dbReference>
<keyword evidence="2" id="KW-1133">Transmembrane helix</keyword>
<dbReference type="PANTHER" id="PTHR34883:SF8">
    <property type="entry name" value="EXTRACELLULAR SERINE-RICH PROTEIN (AFU_ORTHOLOGUE AFUA_6G00670)"/>
    <property type="match status" value="1"/>
</dbReference>
<dbReference type="OrthoDB" id="2331100at2759"/>
<protein>
    <recommendedName>
        <fullName evidence="6">Extracellular serine-rich protein</fullName>
    </recommendedName>
</protein>
<dbReference type="InterPro" id="IPR008972">
    <property type="entry name" value="Cupredoxin"/>
</dbReference>
<evidence type="ECO:0000256" key="1">
    <source>
        <dbReference type="SAM" id="MobiDB-lite"/>
    </source>
</evidence>
<feature type="compositionally biased region" description="Low complexity" evidence="1">
    <location>
        <begin position="31"/>
        <end position="49"/>
    </location>
</feature>
<accession>A0A9P8UYG6</accession>
<dbReference type="CDD" id="cd00920">
    <property type="entry name" value="Cupredoxin"/>
    <property type="match status" value="1"/>
</dbReference>
<keyword evidence="5" id="KW-1185">Reference proteome</keyword>
<dbReference type="Proteomes" id="UP000758603">
    <property type="component" value="Unassembled WGS sequence"/>
</dbReference>
<evidence type="ECO:0008006" key="6">
    <source>
        <dbReference type="Google" id="ProtNLM"/>
    </source>
</evidence>
<sequence>MKSTFLVAAITASLPLSLGQTTTAETTNGQSSITSVATGSSSSTTHAPTTYTVSVGRNHDYSPDTVTALPGDTVKFVFWPTNHSVVRAHYLDPCIPYDYVIENGDTFFSGPKVSTIDAERPEWLLPINDTEPYFFYCSAPGSCINAHMVGVINPNDTMTLDAQKAALADVKFQLSPGEEFPAEYTPSTSAGSSPTSTSTGSSSTSTGSNESGSGGTHLSGGAIAGIAIGAAAVLIIAIALIWFCGRKGGIEKGYRKSTVGNPTAPAMVEANYGHQPPTSPPPPTYRDSPYGQHSEAYRSTSPAQWSQTGSPHNSYAGYPSPGFASPWSDAHGAKTEPQKEVQPAPVELVGDHSHPGSPPPGRHEFPA</sequence>
<dbReference type="SUPFAM" id="SSF49503">
    <property type="entry name" value="Cupredoxins"/>
    <property type="match status" value="1"/>
</dbReference>
<evidence type="ECO:0000313" key="5">
    <source>
        <dbReference type="Proteomes" id="UP000758603"/>
    </source>
</evidence>
<keyword evidence="2" id="KW-0472">Membrane</keyword>
<dbReference type="AlphaFoldDB" id="A0A9P8UYG6"/>
<feature type="signal peptide" evidence="3">
    <location>
        <begin position="1"/>
        <end position="19"/>
    </location>
</feature>
<feature type="compositionally biased region" description="Low complexity" evidence="1">
    <location>
        <begin position="185"/>
        <end position="211"/>
    </location>
</feature>
<proteinExistence type="predicted"/>
<feature type="transmembrane region" description="Helical" evidence="2">
    <location>
        <begin position="222"/>
        <end position="245"/>
    </location>
</feature>
<keyword evidence="3" id="KW-0732">Signal</keyword>
<name>A0A9P8UYG6_9PEZI</name>
<organism evidence="4 5">
    <name type="scientific">Truncatella angustata</name>
    <dbReference type="NCBI Taxonomy" id="152316"/>
    <lineage>
        <taxon>Eukaryota</taxon>
        <taxon>Fungi</taxon>
        <taxon>Dikarya</taxon>
        <taxon>Ascomycota</taxon>
        <taxon>Pezizomycotina</taxon>
        <taxon>Sordariomycetes</taxon>
        <taxon>Xylariomycetidae</taxon>
        <taxon>Amphisphaeriales</taxon>
        <taxon>Sporocadaceae</taxon>
        <taxon>Truncatella</taxon>
    </lineage>
</organism>
<keyword evidence="2" id="KW-0812">Transmembrane</keyword>
<evidence type="ECO:0000256" key="2">
    <source>
        <dbReference type="SAM" id="Phobius"/>
    </source>
</evidence>
<gene>
    <name evidence="4" type="ORF">BKA67DRAFT_53644</name>
</gene>
<comment type="caution">
    <text evidence="4">The sequence shown here is derived from an EMBL/GenBank/DDBJ whole genome shotgun (WGS) entry which is preliminary data.</text>
</comment>
<dbReference type="EMBL" id="JAGPXC010000001">
    <property type="protein sequence ID" value="KAH6660503.1"/>
    <property type="molecule type" value="Genomic_DNA"/>
</dbReference>
<feature type="chain" id="PRO_5040381717" description="Extracellular serine-rich protein" evidence="3">
    <location>
        <begin position="20"/>
        <end position="367"/>
    </location>
</feature>